<dbReference type="WBParaSite" id="ECPE_0000465601-mRNA-1">
    <property type="protein sequence ID" value="ECPE_0000465601-mRNA-1"/>
    <property type="gene ID" value="ECPE_0000465601"/>
</dbReference>
<reference evidence="3" key="1">
    <citation type="submission" date="2016-06" db="UniProtKB">
        <authorList>
            <consortium name="WormBaseParasite"/>
        </authorList>
    </citation>
    <scope>IDENTIFICATION</scope>
</reference>
<keyword evidence="2" id="KW-1185">Reference proteome</keyword>
<name>A0A183ACF9_9TREM</name>
<dbReference type="EMBL" id="UZAN01041504">
    <property type="protein sequence ID" value="VDP73236.1"/>
    <property type="molecule type" value="Genomic_DNA"/>
</dbReference>
<evidence type="ECO:0000313" key="2">
    <source>
        <dbReference type="Proteomes" id="UP000272942"/>
    </source>
</evidence>
<reference evidence="1 2" key="2">
    <citation type="submission" date="2018-11" db="EMBL/GenBank/DDBJ databases">
        <authorList>
            <consortium name="Pathogen Informatics"/>
        </authorList>
    </citation>
    <scope>NUCLEOTIDE SEQUENCE [LARGE SCALE GENOMIC DNA]</scope>
    <source>
        <strain evidence="1 2">Egypt</strain>
    </source>
</reference>
<dbReference type="AlphaFoldDB" id="A0A183ACF9"/>
<organism evidence="3">
    <name type="scientific">Echinostoma caproni</name>
    <dbReference type="NCBI Taxonomy" id="27848"/>
    <lineage>
        <taxon>Eukaryota</taxon>
        <taxon>Metazoa</taxon>
        <taxon>Spiralia</taxon>
        <taxon>Lophotrochozoa</taxon>
        <taxon>Platyhelminthes</taxon>
        <taxon>Trematoda</taxon>
        <taxon>Digenea</taxon>
        <taxon>Plagiorchiida</taxon>
        <taxon>Echinostomata</taxon>
        <taxon>Echinostomatoidea</taxon>
        <taxon>Echinostomatidae</taxon>
        <taxon>Echinostoma</taxon>
    </lineage>
</organism>
<gene>
    <name evidence="1" type="ORF">ECPE_LOCUS4644</name>
</gene>
<evidence type="ECO:0000313" key="1">
    <source>
        <dbReference type="EMBL" id="VDP73236.1"/>
    </source>
</evidence>
<accession>A0A183ACF9</accession>
<evidence type="ECO:0000313" key="3">
    <source>
        <dbReference type="WBParaSite" id="ECPE_0000465601-mRNA-1"/>
    </source>
</evidence>
<protein>
    <submittedName>
        <fullName evidence="3">Decapping nuclease</fullName>
    </submittedName>
</protein>
<sequence length="150" mass="17558">MKQNRLRLFTHFSKEYQTVFVEGAIYVDGKKVEYKADHDKWDGNELGRLKEKACALVSWFYSTYAKYHGQVIPLEVVYNSKSNDQIVTSLFSSSKELLKAGMIIRREYAKLLAQPKQQSESTFAYTITDFKRRESLQFDGPFVPRTFRCM</sequence>
<dbReference type="Proteomes" id="UP000272942">
    <property type="component" value="Unassembled WGS sequence"/>
</dbReference>
<proteinExistence type="predicted"/>